<dbReference type="Pfam" id="PF01368">
    <property type="entry name" value="DHH"/>
    <property type="match status" value="1"/>
</dbReference>
<dbReference type="PANTHER" id="PTHR47618">
    <property type="entry name" value="BIFUNCTIONAL OLIGORIBONUCLEASE AND PAP PHOSPHATASE NRNA"/>
    <property type="match status" value="1"/>
</dbReference>
<evidence type="ECO:0000259" key="2">
    <source>
        <dbReference type="Pfam" id="PF02272"/>
    </source>
</evidence>
<name>A0A832V0H0_9ARCH</name>
<dbReference type="Gene3D" id="3.90.1640.10">
    <property type="entry name" value="inorganic pyrophosphatase (n-terminal core)"/>
    <property type="match status" value="1"/>
</dbReference>
<dbReference type="Pfam" id="PF02272">
    <property type="entry name" value="DHHA1"/>
    <property type="match status" value="1"/>
</dbReference>
<keyword evidence="4" id="KW-1185">Reference proteome</keyword>
<gene>
    <name evidence="3" type="ORF">H1016_03700</name>
</gene>
<dbReference type="Gene3D" id="3.10.310.30">
    <property type="match status" value="1"/>
</dbReference>
<proteinExistence type="predicted"/>
<dbReference type="PANTHER" id="PTHR47618:SF1">
    <property type="entry name" value="BIFUNCTIONAL OLIGORIBONUCLEASE AND PAP PHOSPHATASE NRNA"/>
    <property type="match status" value="1"/>
</dbReference>
<organism evidence="3 4">
    <name type="scientific">Candidatus Naiadarchaeum limnaeum</name>
    <dbReference type="NCBI Taxonomy" id="2756139"/>
    <lineage>
        <taxon>Archaea</taxon>
        <taxon>Candidatus Undinarchaeota</taxon>
        <taxon>Candidatus Undinarchaeia</taxon>
        <taxon>Candidatus Naiadarchaeales</taxon>
        <taxon>Candidatus Naiadarchaeaceae</taxon>
        <taxon>Candidatus Naiadarchaeum</taxon>
    </lineage>
</organism>
<dbReference type="InterPro" id="IPR051319">
    <property type="entry name" value="Oligoribo/pAp-PDE_c-di-AMP_PDE"/>
</dbReference>
<dbReference type="InterPro" id="IPR003156">
    <property type="entry name" value="DHHA1_dom"/>
</dbReference>
<dbReference type="AlphaFoldDB" id="A0A832V0H0"/>
<accession>A0A832V0H0</accession>
<evidence type="ECO:0000259" key="1">
    <source>
        <dbReference type="Pfam" id="PF01368"/>
    </source>
</evidence>
<evidence type="ECO:0000313" key="3">
    <source>
        <dbReference type="EMBL" id="HIK00619.1"/>
    </source>
</evidence>
<dbReference type="InterPro" id="IPR001667">
    <property type="entry name" value="DDH_dom"/>
</dbReference>
<reference evidence="3 4" key="1">
    <citation type="journal article" name="Nat. Commun.">
        <title>Undinarchaeota illuminate DPANN phylogeny and the impact of gene transfer on archaeal evolution.</title>
        <authorList>
            <person name="Dombrowski N."/>
            <person name="Williams T.A."/>
            <person name="Sun J."/>
            <person name="Woodcroft B.J."/>
            <person name="Lee J.H."/>
            <person name="Minh B.Q."/>
            <person name="Rinke C."/>
            <person name="Spang A."/>
        </authorList>
    </citation>
    <scope>NUCLEOTIDE SEQUENCE [LARGE SCALE GENOMIC DNA]</scope>
    <source>
        <strain evidence="3">MAG_bin1129</strain>
    </source>
</reference>
<dbReference type="EMBL" id="DVAB01000029">
    <property type="protein sequence ID" value="HIK00619.1"/>
    <property type="molecule type" value="Genomic_DNA"/>
</dbReference>
<dbReference type="GO" id="GO:0003676">
    <property type="term" value="F:nucleic acid binding"/>
    <property type="evidence" value="ECO:0007669"/>
    <property type="project" value="InterPro"/>
</dbReference>
<feature type="domain" description="DHHA1" evidence="2">
    <location>
        <begin position="244"/>
        <end position="321"/>
    </location>
</feature>
<sequence>MKNIAETLKQFKGKSILLLGHKNADPDSVCSIVALSLGLKQLGFKVRGGVIESASKISRKILDSIGADVEIDPDLNVDLIVMLDMSTEGQLSSFAGKVFSSSAKKMIIDHHTIHDYSLKADFKFIDENASSTVELVYDLLKELKVQIDEKIAKAILLGTVAETAHLQYARLKNFEILSELMKKFNIDYRWVLATLETPLDTSERIARLKASQRVKFEKIGEFLVATSKIAAFEASAARSLIRAGADLVGVAAEKEDEIRISLRSNQNFYEKTKIDLGKDVIPGIAKIIQGTGSGHPTAAGANGKLVNRADEALKYIFEYTKTKLNTP</sequence>
<comment type="caution">
    <text evidence="3">The sequence shown here is derived from an EMBL/GenBank/DDBJ whole genome shotgun (WGS) entry which is preliminary data.</text>
</comment>
<protein>
    <submittedName>
        <fullName evidence="3">DHH family phosphoesterase</fullName>
    </submittedName>
</protein>
<dbReference type="InterPro" id="IPR038763">
    <property type="entry name" value="DHH_sf"/>
</dbReference>
<evidence type="ECO:0000313" key="4">
    <source>
        <dbReference type="Proteomes" id="UP000646946"/>
    </source>
</evidence>
<dbReference type="SUPFAM" id="SSF64182">
    <property type="entry name" value="DHH phosphoesterases"/>
    <property type="match status" value="1"/>
</dbReference>
<feature type="domain" description="DDH" evidence="1">
    <location>
        <begin position="16"/>
        <end position="159"/>
    </location>
</feature>
<dbReference type="Proteomes" id="UP000646946">
    <property type="component" value="Unassembled WGS sequence"/>
</dbReference>